<gene>
    <name evidence="5" type="ORF">GRAN_1734</name>
</gene>
<dbReference type="SMART" id="SM00028">
    <property type="entry name" value="TPR"/>
    <property type="match status" value="4"/>
</dbReference>
<dbReference type="SUPFAM" id="SSF48695">
    <property type="entry name" value="Multiheme cytochromes"/>
    <property type="match status" value="1"/>
</dbReference>
<proteinExistence type="predicted"/>
<feature type="repeat" description="TPR" evidence="3">
    <location>
        <begin position="538"/>
        <end position="571"/>
    </location>
</feature>
<dbReference type="OrthoDB" id="9814800at2"/>
<feature type="repeat" description="TPR" evidence="3">
    <location>
        <begin position="606"/>
        <end position="639"/>
    </location>
</feature>
<evidence type="ECO:0000256" key="2">
    <source>
        <dbReference type="ARBA" id="ARBA00022803"/>
    </source>
</evidence>
<dbReference type="RefSeq" id="WP_161570895.1">
    <property type="nucleotide sequence ID" value="NZ_RDSM01000001.1"/>
</dbReference>
<accession>A0A4V1L689</accession>
<dbReference type="InterPro" id="IPR036280">
    <property type="entry name" value="Multihaem_cyt_sf"/>
</dbReference>
<evidence type="ECO:0000313" key="6">
    <source>
        <dbReference type="Proteomes" id="UP000289437"/>
    </source>
</evidence>
<name>A0A4V1L689_9BACT</name>
<comment type="caution">
    <text evidence="5">The sequence shown here is derived from an EMBL/GenBank/DDBJ whole genome shotgun (WGS) entry which is preliminary data.</text>
</comment>
<dbReference type="Proteomes" id="UP000289437">
    <property type="component" value="Unassembled WGS sequence"/>
</dbReference>
<evidence type="ECO:0000313" key="5">
    <source>
        <dbReference type="EMBL" id="RXH58424.1"/>
    </source>
</evidence>
<reference evidence="6" key="2">
    <citation type="submission" date="2019-02" db="EMBL/GenBank/DDBJ databases">
        <title>Granulicella sibirica sp. nov., a psychrotolerant acidobacterium isolated from an organic soil layer in forested tundra, West Siberia.</title>
        <authorList>
            <person name="Oshkin I.Y."/>
            <person name="Kulichevskaya I.S."/>
            <person name="Rijpstra W.I.C."/>
            <person name="Sinninghe Damste J.S."/>
            <person name="Rakitin A.L."/>
            <person name="Ravin N.V."/>
            <person name="Dedysh S.N."/>
        </authorList>
    </citation>
    <scope>NUCLEOTIDE SEQUENCE [LARGE SCALE GENOMIC DNA]</scope>
    <source>
        <strain evidence="6">AF10</strain>
    </source>
</reference>
<evidence type="ECO:0000259" key="4">
    <source>
        <dbReference type="Pfam" id="PF13435"/>
    </source>
</evidence>
<dbReference type="AlphaFoldDB" id="A0A4V1L689"/>
<keyword evidence="1" id="KW-0677">Repeat</keyword>
<dbReference type="Pfam" id="PF13432">
    <property type="entry name" value="TPR_16"/>
    <property type="match status" value="2"/>
</dbReference>
<dbReference type="SUPFAM" id="SSF48452">
    <property type="entry name" value="TPR-like"/>
    <property type="match status" value="1"/>
</dbReference>
<dbReference type="InterPro" id="IPR019734">
    <property type="entry name" value="TPR_rpt"/>
</dbReference>
<dbReference type="EMBL" id="RDSM01000001">
    <property type="protein sequence ID" value="RXH58424.1"/>
    <property type="molecule type" value="Genomic_DNA"/>
</dbReference>
<dbReference type="PANTHER" id="PTHR44858">
    <property type="entry name" value="TETRATRICOPEPTIDE REPEAT PROTEIN 6"/>
    <property type="match status" value="1"/>
</dbReference>
<dbReference type="PANTHER" id="PTHR44858:SF1">
    <property type="entry name" value="UDP-N-ACETYLGLUCOSAMINE--PEPTIDE N-ACETYLGLUCOSAMINYLTRANSFERASE SPINDLY-RELATED"/>
    <property type="match status" value="1"/>
</dbReference>
<dbReference type="PROSITE" id="PS50005">
    <property type="entry name" value="TPR"/>
    <property type="match status" value="2"/>
</dbReference>
<dbReference type="InterPro" id="IPR011990">
    <property type="entry name" value="TPR-like_helical_dom_sf"/>
</dbReference>
<keyword evidence="6" id="KW-1185">Reference proteome</keyword>
<protein>
    <submittedName>
        <fullName evidence="5">Tetratricopeptide repeat protein</fullName>
    </submittedName>
</protein>
<sequence>MRVNAGERDRTAQRADLARYLLPFGSSPFLPSEARASFSGFLKPEEVPAAAWCGQCHQGIYKQWRESAHANSFRTPWYTKNVNLLIEQKGIAFSRHCEGCHNPVALFSGVLTPDSTAKRPFDEDGVTCMTCHAIERVTATRGLGSYVLGRPAVMVDEAGKPMEGLPPTALILAHPERHKAALMRGVMQTPEFCGSCHKANLPQTLNGYKWLRAFTTYDEWQQSGWSRESPMAFFPKSATSTCQSCHMPKIDAVDVAATNGQVASHRWLGANTAIPTKYDYPDQLAGVTKFLRNKALRVDIFALSADKPATKGQHSSIGEITAPVDQSSFTLRGGQAVTVSVVVQNTGIGHSLVPEQRDFYESWIHFEARDEKGGLIYESGAVLPDQTLAPDTHRYTNQIISAGGERLNHHEVWKVEARAYDSTVNAGRADLERYRFVVPAGVQRVTVHAAVLYRRFRPEFLRWVFEDGSDRVERYPTVTMAEDTVSLAIGENSPAASAGKPDTFVRWTAYGIALLDRSEFAAAEAAFRRTIVEYPKRADGLINAGIVLYSQGRYVEALKALGEADRIDPENLRTRYYEGLCYRWQYRYQEAIRALLPVAKAYPRFRQVHDDLGWIYLIDRRYVDAEGEFEAALAVDPDDVVAHKWLAGVYTALGEKQKAADEAAQTAQMKDDPAALWRVLGYWRGNLDVAWEVTPGHVHGVDGLEDEETKRILNTQNPPSMVWIQH</sequence>
<evidence type="ECO:0000256" key="3">
    <source>
        <dbReference type="PROSITE-ProRule" id="PRU00339"/>
    </source>
</evidence>
<dbReference type="InterPro" id="IPR050498">
    <property type="entry name" value="Ycf3"/>
</dbReference>
<dbReference type="Gene3D" id="1.25.40.10">
    <property type="entry name" value="Tetratricopeptide repeat domain"/>
    <property type="match status" value="1"/>
</dbReference>
<keyword evidence="2 3" id="KW-0802">TPR repeat</keyword>
<dbReference type="InterPro" id="IPR023155">
    <property type="entry name" value="Cyt_c-552/4"/>
</dbReference>
<feature type="domain" description="Cytochrome c-552/4" evidence="4">
    <location>
        <begin position="52"/>
        <end position="132"/>
    </location>
</feature>
<evidence type="ECO:0000256" key="1">
    <source>
        <dbReference type="ARBA" id="ARBA00022737"/>
    </source>
</evidence>
<dbReference type="Pfam" id="PF13435">
    <property type="entry name" value="Cytochrome_C554"/>
    <property type="match status" value="1"/>
</dbReference>
<organism evidence="5 6">
    <name type="scientific">Granulicella sibirica</name>
    <dbReference type="NCBI Taxonomy" id="2479048"/>
    <lineage>
        <taxon>Bacteria</taxon>
        <taxon>Pseudomonadati</taxon>
        <taxon>Acidobacteriota</taxon>
        <taxon>Terriglobia</taxon>
        <taxon>Terriglobales</taxon>
        <taxon>Acidobacteriaceae</taxon>
        <taxon>Granulicella</taxon>
    </lineage>
</organism>
<reference evidence="5 6" key="1">
    <citation type="submission" date="2018-11" db="EMBL/GenBank/DDBJ databases">
        <authorList>
            <person name="Mardanov A.V."/>
            <person name="Ravin N.V."/>
            <person name="Dedysh S.N."/>
        </authorList>
    </citation>
    <scope>NUCLEOTIDE SEQUENCE [LARGE SCALE GENOMIC DNA]</scope>
    <source>
        <strain evidence="5 6">AF10</strain>
    </source>
</reference>
<dbReference type="Gene3D" id="1.10.1130.10">
    <property type="entry name" value="Flavocytochrome C3, Chain A"/>
    <property type="match status" value="1"/>
</dbReference>